<feature type="region of interest" description="Disordered" evidence="1">
    <location>
        <begin position="47"/>
        <end position="68"/>
    </location>
</feature>
<evidence type="ECO:0000256" key="1">
    <source>
        <dbReference type="SAM" id="MobiDB-lite"/>
    </source>
</evidence>
<comment type="caution">
    <text evidence="2">The sequence shown here is derived from an EMBL/GenBank/DDBJ whole genome shotgun (WGS) entry which is preliminary data.</text>
</comment>
<gene>
    <name evidence="2" type="ORF">RRG08_039186</name>
</gene>
<dbReference type="Proteomes" id="UP001283361">
    <property type="component" value="Unassembled WGS sequence"/>
</dbReference>
<proteinExistence type="predicted"/>
<dbReference type="AlphaFoldDB" id="A0AAE1DEW8"/>
<organism evidence="2 3">
    <name type="scientific">Elysia crispata</name>
    <name type="common">lettuce slug</name>
    <dbReference type="NCBI Taxonomy" id="231223"/>
    <lineage>
        <taxon>Eukaryota</taxon>
        <taxon>Metazoa</taxon>
        <taxon>Spiralia</taxon>
        <taxon>Lophotrochozoa</taxon>
        <taxon>Mollusca</taxon>
        <taxon>Gastropoda</taxon>
        <taxon>Heterobranchia</taxon>
        <taxon>Euthyneura</taxon>
        <taxon>Panpulmonata</taxon>
        <taxon>Sacoglossa</taxon>
        <taxon>Placobranchoidea</taxon>
        <taxon>Plakobranchidae</taxon>
        <taxon>Elysia</taxon>
    </lineage>
</organism>
<protein>
    <submittedName>
        <fullName evidence="2">Uncharacterized protein</fullName>
    </submittedName>
</protein>
<keyword evidence="3" id="KW-1185">Reference proteome</keyword>
<sequence length="178" mass="19863">MPSYTPTRCPPTHRQDALLHTDKMPSYTPTRCPPTHRQDALLHTDKMPSYTPTRFRSHLKPDDTRSRSKLHFSTSAANFSTETVARESLGEPFLPKNSLKKSEISGDIAAETDPALTHIHTHTQSSSPGYLCQIVFLQNEAPVPCLYRPSTSDGVKILRLVSALSSRLFLVISFCLTL</sequence>
<evidence type="ECO:0000313" key="2">
    <source>
        <dbReference type="EMBL" id="KAK3767370.1"/>
    </source>
</evidence>
<reference evidence="2" key="1">
    <citation type="journal article" date="2023" name="G3 (Bethesda)">
        <title>A reference genome for the long-term kleptoplast-retaining sea slug Elysia crispata morphotype clarki.</title>
        <authorList>
            <person name="Eastman K.E."/>
            <person name="Pendleton A.L."/>
            <person name="Shaikh M.A."/>
            <person name="Suttiyut T."/>
            <person name="Ogas R."/>
            <person name="Tomko P."/>
            <person name="Gavelis G."/>
            <person name="Widhalm J.R."/>
            <person name="Wisecaver J.H."/>
        </authorList>
    </citation>
    <scope>NUCLEOTIDE SEQUENCE</scope>
    <source>
        <strain evidence="2">ECLA1</strain>
    </source>
</reference>
<evidence type="ECO:0000313" key="3">
    <source>
        <dbReference type="Proteomes" id="UP001283361"/>
    </source>
</evidence>
<dbReference type="EMBL" id="JAWDGP010004155">
    <property type="protein sequence ID" value="KAK3767370.1"/>
    <property type="molecule type" value="Genomic_DNA"/>
</dbReference>
<accession>A0AAE1DEW8</accession>
<name>A0AAE1DEW8_9GAST</name>